<dbReference type="AlphaFoldDB" id="A0A7R7XPI9"/>
<accession>A0A7R7XPI9</accession>
<reference evidence="1" key="1">
    <citation type="submission" date="2021-01" db="EMBL/GenBank/DDBJ databases">
        <authorList>
            <consortium name="Aspergillus puulaauensis MK2 genome sequencing consortium"/>
            <person name="Kazuki M."/>
            <person name="Futagami T."/>
        </authorList>
    </citation>
    <scope>NUCLEOTIDE SEQUENCE</scope>
    <source>
        <strain evidence="1">MK2</strain>
    </source>
</reference>
<name>A0A7R7XPI9_9EURO</name>
<dbReference type="Proteomes" id="UP000654913">
    <property type="component" value="Chromosome 5"/>
</dbReference>
<protein>
    <submittedName>
        <fullName evidence="1">Uncharacterized protein</fullName>
    </submittedName>
</protein>
<dbReference type="KEGG" id="apuu:APUU_50062A"/>
<reference evidence="1" key="2">
    <citation type="submission" date="2021-02" db="EMBL/GenBank/DDBJ databases">
        <title>Aspergillus puulaauensis MK2 genome sequence.</title>
        <authorList>
            <person name="Futagami T."/>
            <person name="Mori K."/>
            <person name="Kadooka C."/>
            <person name="Tanaka T."/>
        </authorList>
    </citation>
    <scope>NUCLEOTIDE SEQUENCE</scope>
    <source>
        <strain evidence="1">MK2</strain>
    </source>
</reference>
<organism evidence="1 2">
    <name type="scientific">Aspergillus puulaauensis</name>
    <dbReference type="NCBI Taxonomy" id="1220207"/>
    <lineage>
        <taxon>Eukaryota</taxon>
        <taxon>Fungi</taxon>
        <taxon>Dikarya</taxon>
        <taxon>Ascomycota</taxon>
        <taxon>Pezizomycotina</taxon>
        <taxon>Eurotiomycetes</taxon>
        <taxon>Eurotiomycetidae</taxon>
        <taxon>Eurotiales</taxon>
        <taxon>Aspergillaceae</taxon>
        <taxon>Aspergillus</taxon>
    </lineage>
</organism>
<sequence>MTKDREDRAYRAIGIPGQEVLDPQIDPFNNLFLDLAQACSVPRITPMETCHQADLGDREDIPRHASVQVDRWLREGKEQRITMPPMTKEGTGRRWLALRWPWLESATYRLRSAGMNRLVVEPDGLRVDDKDHVHTLFDFEFRRPCNLSLKSRLR</sequence>
<keyword evidence="2" id="KW-1185">Reference proteome</keyword>
<gene>
    <name evidence="1" type="ORF">APUU_50062A</name>
</gene>
<dbReference type="RefSeq" id="XP_041557545.1">
    <property type="nucleotide sequence ID" value="XM_041705017.1"/>
</dbReference>
<dbReference type="GeneID" id="64975356"/>
<dbReference type="EMBL" id="AP024447">
    <property type="protein sequence ID" value="BCS25351.1"/>
    <property type="molecule type" value="Genomic_DNA"/>
</dbReference>
<proteinExistence type="predicted"/>
<evidence type="ECO:0000313" key="1">
    <source>
        <dbReference type="EMBL" id="BCS25351.1"/>
    </source>
</evidence>
<evidence type="ECO:0000313" key="2">
    <source>
        <dbReference type="Proteomes" id="UP000654913"/>
    </source>
</evidence>